<evidence type="ECO:0000313" key="3">
    <source>
        <dbReference type="Proteomes" id="UP000521943"/>
    </source>
</evidence>
<evidence type="ECO:0000256" key="1">
    <source>
        <dbReference type="SAM" id="MobiDB-lite"/>
    </source>
</evidence>
<proteinExistence type="predicted"/>
<protein>
    <submittedName>
        <fullName evidence="2">Uncharacterized protein</fullName>
    </submittedName>
</protein>
<dbReference type="Proteomes" id="UP000521943">
    <property type="component" value="Unassembled WGS sequence"/>
</dbReference>
<keyword evidence="3" id="KW-1185">Reference proteome</keyword>
<feature type="compositionally biased region" description="Basic and acidic residues" evidence="1">
    <location>
        <begin position="211"/>
        <end position="224"/>
    </location>
</feature>
<sequence length="358" mass="39247">MLVVGVSATTSWPAKLNYTELCFCLVLFWMLYLADRAAATSLWHLECHFAQARGVEDYELEAVYIVEIKRGLEAGPWDMLTGMILLPFRSIFTRLANVPIAENAVPIPTVNLCSGGLMPHLPAQASPIPMIAGIPGVVKYVVAHSEKLGEVTGEGSPSVSIVHCAGERALANSLGVECVVGHELEALRSAWECKYIEYSTLQNEVLEYSQHTRELEEGEGREKTQAPSTHTTHPPSSSRCYARHSAAPYPVCFAHPHPALVASAQVERTATIRPGPHTPISLRVVTTYTPFPLHLRLASPRLDDHSHGTLQLSIANDTSSQFPTPPSPAQRSWWDVARRTLVASRRSSRPLRILVAPS</sequence>
<reference evidence="2 3" key="1">
    <citation type="submission" date="2020-07" db="EMBL/GenBank/DDBJ databases">
        <title>Comparative genomics of pyrophilous fungi reveals a link between fire events and developmental genes.</title>
        <authorList>
            <consortium name="DOE Joint Genome Institute"/>
            <person name="Steindorff A.S."/>
            <person name="Carver A."/>
            <person name="Calhoun S."/>
            <person name="Stillman K."/>
            <person name="Liu H."/>
            <person name="Lipzen A."/>
            <person name="Pangilinan J."/>
            <person name="Labutti K."/>
            <person name="Bruns T.D."/>
            <person name="Grigoriev I.V."/>
        </authorList>
    </citation>
    <scope>NUCLEOTIDE SEQUENCE [LARGE SCALE GENOMIC DNA]</scope>
    <source>
        <strain evidence="2 3">CBS 144469</strain>
    </source>
</reference>
<gene>
    <name evidence="2" type="ORF">DFP72DRAFT_1048568</name>
</gene>
<name>A0A8H6HQK3_9AGAR</name>
<comment type="caution">
    <text evidence="2">The sequence shown here is derived from an EMBL/GenBank/DDBJ whole genome shotgun (WGS) entry which is preliminary data.</text>
</comment>
<feature type="region of interest" description="Disordered" evidence="1">
    <location>
        <begin position="211"/>
        <end position="240"/>
    </location>
</feature>
<organism evidence="2 3">
    <name type="scientific">Ephemerocybe angulata</name>
    <dbReference type="NCBI Taxonomy" id="980116"/>
    <lineage>
        <taxon>Eukaryota</taxon>
        <taxon>Fungi</taxon>
        <taxon>Dikarya</taxon>
        <taxon>Basidiomycota</taxon>
        <taxon>Agaricomycotina</taxon>
        <taxon>Agaricomycetes</taxon>
        <taxon>Agaricomycetidae</taxon>
        <taxon>Agaricales</taxon>
        <taxon>Agaricineae</taxon>
        <taxon>Psathyrellaceae</taxon>
        <taxon>Ephemerocybe</taxon>
    </lineage>
</organism>
<feature type="compositionally biased region" description="Low complexity" evidence="1">
    <location>
        <begin position="227"/>
        <end position="238"/>
    </location>
</feature>
<dbReference type="AlphaFoldDB" id="A0A8H6HQK3"/>
<dbReference type="EMBL" id="JACGCI010000059">
    <property type="protein sequence ID" value="KAF6750098.1"/>
    <property type="molecule type" value="Genomic_DNA"/>
</dbReference>
<evidence type="ECO:0000313" key="2">
    <source>
        <dbReference type="EMBL" id="KAF6750098.1"/>
    </source>
</evidence>
<accession>A0A8H6HQK3</accession>